<dbReference type="OrthoDB" id="271600at2"/>
<dbReference type="AlphaFoldDB" id="A0A0B1ZW65"/>
<comment type="caution">
    <text evidence="2">The sequence shown here is derived from an EMBL/GenBank/DDBJ whole genome shotgun (WGS) entry which is preliminary data.</text>
</comment>
<sequence length="405" mass="43445">MNRADTFVIVGSLLALALLFTPRLKASRVWRATLTPLASIIGSGFLIIGPILVSHFSRMALIPMIILCLTGYAFGSAVRYNIASIAREEGATTSSPQKLEAVASWSLAIAYAISVTYYLNLFGSFAARIVGTDTGQLGRVITSAVFLAILVAGFLRGFSMLERMERVSVSIKLAVIAGLLLGLSAYLAGMWQSGELPEIRAHWSVWQGLPLVLGLLITVQGFETSRYLGDSYPPAIRIRSMLLAQIIAFAIYLIYVSLLSTGFPMASVPISETAIIDLMARVSELLPILLIIAALSSQFSAALAVTGSSGGLVEELTHGRVVPRNGYVLIVFAGLLLTWLSDVFSIISFASRAFALYYALQSAIAAKRAWNGERLALPRFLRAAFFSALCLSGLLVLTLGVPVDA</sequence>
<proteinExistence type="predicted"/>
<feature type="transmembrane region" description="Helical" evidence="1">
    <location>
        <begin position="327"/>
        <end position="360"/>
    </location>
</feature>
<feature type="transmembrane region" description="Helical" evidence="1">
    <location>
        <begin position="60"/>
        <end position="82"/>
    </location>
</feature>
<dbReference type="Proteomes" id="UP000031057">
    <property type="component" value="Unassembled WGS sequence"/>
</dbReference>
<keyword evidence="3" id="KW-1185">Reference proteome</keyword>
<feature type="transmembrane region" description="Helical" evidence="1">
    <location>
        <begin position="102"/>
        <end position="119"/>
    </location>
</feature>
<evidence type="ECO:0000313" key="2">
    <source>
        <dbReference type="EMBL" id="KHK93423.1"/>
    </source>
</evidence>
<feature type="transmembrane region" description="Helical" evidence="1">
    <location>
        <begin position="380"/>
        <end position="401"/>
    </location>
</feature>
<evidence type="ECO:0000313" key="3">
    <source>
        <dbReference type="Proteomes" id="UP000031057"/>
    </source>
</evidence>
<evidence type="ECO:0008006" key="4">
    <source>
        <dbReference type="Google" id="ProtNLM"/>
    </source>
</evidence>
<gene>
    <name evidence="2" type="ORF">LK12_03880</name>
</gene>
<feature type="transmembrane region" description="Helical" evidence="1">
    <location>
        <begin position="140"/>
        <end position="159"/>
    </location>
</feature>
<reference evidence="2 3" key="1">
    <citation type="submission" date="2014-10" db="EMBL/GenBank/DDBJ databases">
        <title>Genome sequence of Novosphingobium malaysiense MUSC 273(T).</title>
        <authorList>
            <person name="Lee L.-H."/>
        </authorList>
    </citation>
    <scope>NUCLEOTIDE SEQUENCE [LARGE SCALE GENOMIC DNA]</scope>
    <source>
        <strain evidence="2 3">MUSC 273</strain>
    </source>
</reference>
<dbReference type="STRING" id="1348853.LK12_03880"/>
<protein>
    <recommendedName>
        <fullName evidence="4">APC family permease</fullName>
    </recommendedName>
</protein>
<feature type="transmembrane region" description="Helical" evidence="1">
    <location>
        <begin position="285"/>
        <end position="307"/>
    </location>
</feature>
<dbReference type="Gene3D" id="1.20.1740.10">
    <property type="entry name" value="Amino acid/polyamine transporter I"/>
    <property type="match status" value="1"/>
</dbReference>
<feature type="transmembrane region" description="Helical" evidence="1">
    <location>
        <begin position="171"/>
        <end position="191"/>
    </location>
</feature>
<keyword evidence="1" id="KW-1133">Transmembrane helix</keyword>
<name>A0A0B1ZW65_9SPHN</name>
<dbReference type="RefSeq" id="WP_039279464.1">
    <property type="nucleotide sequence ID" value="NZ_JTDI01000001.1"/>
</dbReference>
<dbReference type="EMBL" id="JTDI01000001">
    <property type="protein sequence ID" value="KHK93423.1"/>
    <property type="molecule type" value="Genomic_DNA"/>
</dbReference>
<feature type="transmembrane region" description="Helical" evidence="1">
    <location>
        <begin position="203"/>
        <end position="222"/>
    </location>
</feature>
<feature type="transmembrane region" description="Helical" evidence="1">
    <location>
        <begin position="242"/>
        <end position="264"/>
    </location>
</feature>
<keyword evidence="1" id="KW-0812">Transmembrane</keyword>
<keyword evidence="1" id="KW-0472">Membrane</keyword>
<organism evidence="2 3">
    <name type="scientific">Novosphingobium malaysiense</name>
    <dbReference type="NCBI Taxonomy" id="1348853"/>
    <lineage>
        <taxon>Bacteria</taxon>
        <taxon>Pseudomonadati</taxon>
        <taxon>Pseudomonadota</taxon>
        <taxon>Alphaproteobacteria</taxon>
        <taxon>Sphingomonadales</taxon>
        <taxon>Sphingomonadaceae</taxon>
        <taxon>Novosphingobium</taxon>
    </lineage>
</organism>
<feature type="transmembrane region" description="Helical" evidence="1">
    <location>
        <begin position="36"/>
        <end position="53"/>
    </location>
</feature>
<evidence type="ECO:0000256" key="1">
    <source>
        <dbReference type="SAM" id="Phobius"/>
    </source>
</evidence>
<accession>A0A0B1ZW65</accession>